<feature type="region of interest" description="Disordered" evidence="1">
    <location>
        <begin position="310"/>
        <end position="335"/>
    </location>
</feature>
<feature type="region of interest" description="Disordered" evidence="1">
    <location>
        <begin position="250"/>
        <end position="284"/>
    </location>
</feature>
<dbReference type="AlphaFoldDB" id="F6TCU8"/>
<dbReference type="FunCoup" id="F6TCU8">
    <property type="interactions" value="631"/>
</dbReference>
<dbReference type="PANTHER" id="PTHR15289">
    <property type="entry name" value="TASTIN"/>
    <property type="match status" value="1"/>
</dbReference>
<gene>
    <name evidence="2" type="primary">TROAP</name>
</gene>
<feature type="compositionally biased region" description="Low complexity" evidence="1">
    <location>
        <begin position="349"/>
        <end position="371"/>
    </location>
</feature>
<sequence>MLLLGSQGARASAYLAPRTPAQRFNLIRASCFSRLEGPGPRGRPVGSREPEAPPLVPRPHVILGPQKTIEQATVTNRALVGRDFGLPTAVAAASGGEPGPLGGLSGSRVGLATLGLAQRVPVKGTWRAAPAAGRNTTGKGDNPIPCRMPSVAPKMPTTPGRVILPSAQPLPLGLAQRMPVAHPPAQTSYSVRRLLAAFPKTPMATPPAPRAHQGAWPGDLSPPSCVRGSGCDEPALPWEQIAVRLFDQEGQAEQSEGPGDHPTAAPQEGELPSPTPPAGSPGPQELSRLQRIALLQQLLQEEVEGLSRATGARGHNLLDKPEVPPPPAGAPASVPLLPAGAPASVTPPLSLAPASVPPWESSSEPPSASPSHLQGARPLWGKQEPSQQPAASTSLTFSSQRPICASPSIRSTRSPGPSGAAAGLPGQFPLALALRQRLARRRAATQHFQEACLDEECAFYTGRSSLPAPPRLCKDPVATLLEWQEALGFVPICIPAPQGKS</sequence>
<evidence type="ECO:0008006" key="4">
    <source>
        <dbReference type="Google" id="ProtNLM"/>
    </source>
</evidence>
<accession>F6TCU8</accession>
<dbReference type="Proteomes" id="UP000002279">
    <property type="component" value="Chromosome 10"/>
</dbReference>
<feature type="region of interest" description="Disordered" evidence="1">
    <location>
        <begin position="349"/>
        <end position="399"/>
    </location>
</feature>
<name>F6TCU8_ORNAN</name>
<feature type="region of interest" description="Disordered" evidence="1">
    <location>
        <begin position="201"/>
        <end position="232"/>
    </location>
</feature>
<dbReference type="Bgee" id="ENSOANG00000002869">
    <property type="expression patterns" value="Expressed in testis and 3 other cell types or tissues"/>
</dbReference>
<dbReference type="PANTHER" id="PTHR15289:SF3">
    <property type="entry name" value="TASTIN"/>
    <property type="match status" value="1"/>
</dbReference>
<reference evidence="2" key="3">
    <citation type="submission" date="2025-09" db="UniProtKB">
        <authorList>
            <consortium name="Ensembl"/>
        </authorList>
    </citation>
    <scope>IDENTIFICATION</scope>
    <source>
        <strain evidence="2">Glennie</strain>
    </source>
</reference>
<proteinExistence type="predicted"/>
<protein>
    <recommendedName>
        <fullName evidence="4">Trophinin associated protein</fullName>
    </recommendedName>
</protein>
<dbReference type="GeneTree" id="ENSGT00390000012132"/>
<keyword evidence="3" id="KW-1185">Reference proteome</keyword>
<evidence type="ECO:0000256" key="1">
    <source>
        <dbReference type="SAM" id="MobiDB-lite"/>
    </source>
</evidence>
<dbReference type="HOGENOM" id="CLU_020167_0_0_1"/>
<feature type="compositionally biased region" description="Low complexity" evidence="1">
    <location>
        <begin position="35"/>
        <end position="45"/>
    </location>
</feature>
<organism evidence="2 3">
    <name type="scientific">Ornithorhynchus anatinus</name>
    <name type="common">Duckbill platypus</name>
    <dbReference type="NCBI Taxonomy" id="9258"/>
    <lineage>
        <taxon>Eukaryota</taxon>
        <taxon>Metazoa</taxon>
        <taxon>Chordata</taxon>
        <taxon>Craniata</taxon>
        <taxon>Vertebrata</taxon>
        <taxon>Euteleostomi</taxon>
        <taxon>Mammalia</taxon>
        <taxon>Monotremata</taxon>
        <taxon>Ornithorhynchidae</taxon>
        <taxon>Ornithorhynchus</taxon>
    </lineage>
</organism>
<dbReference type="InterPro" id="IPR026133">
    <property type="entry name" value="Tastin"/>
</dbReference>
<dbReference type="OMA" id="PPVARCC"/>
<reference evidence="2" key="2">
    <citation type="submission" date="2025-08" db="UniProtKB">
        <authorList>
            <consortium name="Ensembl"/>
        </authorList>
    </citation>
    <scope>IDENTIFICATION</scope>
    <source>
        <strain evidence="2">Glennie</strain>
    </source>
</reference>
<feature type="compositionally biased region" description="Polar residues" evidence="1">
    <location>
        <begin position="384"/>
        <end position="399"/>
    </location>
</feature>
<evidence type="ECO:0000313" key="3">
    <source>
        <dbReference type="Proteomes" id="UP000002279"/>
    </source>
</evidence>
<reference evidence="2 3" key="1">
    <citation type="journal article" date="2008" name="Nature">
        <title>Genome analysis of the platypus reveals unique signatures of evolution.</title>
        <authorList>
            <person name="Warren W.C."/>
            <person name="Hillier L.W."/>
            <person name="Marshall Graves J.A."/>
            <person name="Birney E."/>
            <person name="Ponting C.P."/>
            <person name="Grutzner F."/>
            <person name="Belov K."/>
            <person name="Miller W."/>
            <person name="Clarke L."/>
            <person name="Chinwalla A.T."/>
            <person name="Yang S.P."/>
            <person name="Heger A."/>
            <person name="Locke D.P."/>
            <person name="Miethke P."/>
            <person name="Waters P.D."/>
            <person name="Veyrunes F."/>
            <person name="Fulton L."/>
            <person name="Fulton B."/>
            <person name="Graves T."/>
            <person name="Wallis J."/>
            <person name="Puente X.S."/>
            <person name="Lopez-Otin C."/>
            <person name="Ordonez G.R."/>
            <person name="Eichler E.E."/>
            <person name="Chen L."/>
            <person name="Cheng Z."/>
            <person name="Deakin J.E."/>
            <person name="Alsop A."/>
            <person name="Thompson K."/>
            <person name="Kirby P."/>
            <person name="Papenfuss A.T."/>
            <person name="Wakefield M.J."/>
            <person name="Olender T."/>
            <person name="Lancet D."/>
            <person name="Huttley G.A."/>
            <person name="Smit A.F."/>
            <person name="Pask A."/>
            <person name="Temple-Smith P."/>
            <person name="Batzer M.A."/>
            <person name="Walker J.A."/>
            <person name="Konkel M.K."/>
            <person name="Harris R.S."/>
            <person name="Whittington C.M."/>
            <person name="Wong E.S."/>
            <person name="Gemmell N.J."/>
            <person name="Buschiazzo E."/>
            <person name="Vargas Jentzsch I.M."/>
            <person name="Merkel A."/>
            <person name="Schmitz J."/>
            <person name="Zemann A."/>
            <person name="Churakov G."/>
            <person name="Kriegs J.O."/>
            <person name="Brosius J."/>
            <person name="Murchison E.P."/>
            <person name="Sachidanandam R."/>
            <person name="Smith C."/>
            <person name="Hannon G.J."/>
            <person name="Tsend-Ayush E."/>
            <person name="McMillan D."/>
            <person name="Attenborough R."/>
            <person name="Rens W."/>
            <person name="Ferguson-Smith M."/>
            <person name="Lefevre C.M."/>
            <person name="Sharp J.A."/>
            <person name="Nicholas K.R."/>
            <person name="Ray D.A."/>
            <person name="Kube M."/>
            <person name="Reinhardt R."/>
            <person name="Pringle T.H."/>
            <person name="Taylor J."/>
            <person name="Jones R.C."/>
            <person name="Nixon B."/>
            <person name="Dacheux J.L."/>
            <person name="Niwa H."/>
            <person name="Sekita Y."/>
            <person name="Huang X."/>
            <person name="Stark A."/>
            <person name="Kheradpour P."/>
            <person name="Kellis M."/>
            <person name="Flicek P."/>
            <person name="Chen Y."/>
            <person name="Webber C."/>
            <person name="Hardison R."/>
            <person name="Nelson J."/>
            <person name="Hallsworth-Pepin K."/>
            <person name="Delehaunty K."/>
            <person name="Markovic C."/>
            <person name="Minx P."/>
            <person name="Feng Y."/>
            <person name="Kremitzki C."/>
            <person name="Mitreva M."/>
            <person name="Glasscock J."/>
            <person name="Wylie T."/>
            <person name="Wohldmann P."/>
            <person name="Thiru P."/>
            <person name="Nhan M.N."/>
            <person name="Pohl C.S."/>
            <person name="Smith S.M."/>
            <person name="Hou S."/>
            <person name="Nefedov M."/>
            <person name="de Jong P.J."/>
            <person name="Renfree M.B."/>
            <person name="Mardis E.R."/>
            <person name="Wilson R.K."/>
        </authorList>
    </citation>
    <scope>NUCLEOTIDE SEQUENCE [LARGE SCALE GENOMIC DNA]</scope>
    <source>
        <strain evidence="2 3">Glennie</strain>
    </source>
</reference>
<evidence type="ECO:0000313" key="2">
    <source>
        <dbReference type="Ensembl" id="ENSOANP00000004563.3"/>
    </source>
</evidence>
<dbReference type="Ensembl" id="ENSOANT00000004564.3">
    <property type="protein sequence ID" value="ENSOANP00000004563.3"/>
    <property type="gene ID" value="ENSOANG00000002869.4"/>
</dbReference>
<dbReference type="InParanoid" id="F6TCU8"/>
<feature type="region of interest" description="Disordered" evidence="1">
    <location>
        <begin position="35"/>
        <end position="60"/>
    </location>
</feature>